<reference evidence="1 2" key="1">
    <citation type="submission" date="2022-05" db="EMBL/GenBank/DDBJ databases">
        <title>Diverse viruses of marine archaea discovered using metagenomics.</title>
        <authorList>
            <person name="Zhou Y."/>
        </authorList>
    </citation>
    <scope>NUCLEOTIDE SEQUENCE [LARGE SCALE GENOMIC DNA]</scope>
    <source>
        <strain evidence="1">YSH_922147</strain>
    </source>
</reference>
<keyword evidence="2" id="KW-1185">Reference proteome</keyword>
<evidence type="ECO:0000313" key="2">
    <source>
        <dbReference type="Proteomes" id="UP001156973"/>
    </source>
</evidence>
<sequence length="149" mass="18139">MKYDVIGYAKCGTVSVQRWMLNQGYDCTKNEWPVYWDIERLRNHLQDRIPVIVKRKKIDALWSFYEYFGYRGQIGFKDFLEIRIRNNNFLNMTPLEIYDYSHIERIKELNPIVYDIEELQKLDDFPHENITLRKTSVPDEIREILINKE</sequence>
<dbReference type="Proteomes" id="UP001156973">
    <property type="component" value="Segment"/>
</dbReference>
<evidence type="ECO:0000313" key="1">
    <source>
        <dbReference type="EMBL" id="UVF62430.1"/>
    </source>
</evidence>
<dbReference type="EMBL" id="ON649701">
    <property type="protein sequence ID" value="UVF62430.1"/>
    <property type="molecule type" value="Genomic_DNA"/>
</dbReference>
<dbReference type="KEGG" id="vg:80544981"/>
<proteinExistence type="predicted"/>
<protein>
    <submittedName>
        <fullName evidence="1">Uncharacterized protein</fullName>
    </submittedName>
</protein>
<organism evidence="1 2">
    <name type="scientific">Nitrososphaeria virus YSH_922147</name>
    <dbReference type="NCBI Taxonomy" id="3071323"/>
    <lineage>
        <taxon>Viruses</taxon>
        <taxon>Duplodnaviria</taxon>
        <taxon>Heunggongvirae</taxon>
        <taxon>Uroviricota</taxon>
        <taxon>Caudoviricetes</taxon>
        <taxon>Juravirales</taxon>
        <taxon>Yangangviridae</taxon>
        <taxon>Mathaucavirus</taxon>
        <taxon>Mathaucavirus yangshanense</taxon>
    </lineage>
</organism>
<accession>A0A976UAQ3</accession>
<name>A0A976UAQ3_9CAUD</name>